<organism evidence="2 3">
    <name type="scientific">Streptomyces spororaveus</name>
    <dbReference type="NCBI Taxonomy" id="284039"/>
    <lineage>
        <taxon>Bacteria</taxon>
        <taxon>Bacillati</taxon>
        <taxon>Actinomycetota</taxon>
        <taxon>Actinomycetes</taxon>
        <taxon>Kitasatosporales</taxon>
        <taxon>Streptomycetaceae</taxon>
        <taxon>Streptomyces</taxon>
    </lineage>
</organism>
<proteinExistence type="predicted"/>
<name>A0ABQ3T7A1_9ACTN</name>
<comment type="caution">
    <text evidence="2">The sequence shown here is derived from an EMBL/GenBank/DDBJ whole genome shotgun (WGS) entry which is preliminary data.</text>
</comment>
<feature type="coiled-coil region" evidence="1">
    <location>
        <begin position="7"/>
        <end position="51"/>
    </location>
</feature>
<keyword evidence="3" id="KW-1185">Reference proteome</keyword>
<dbReference type="EMBL" id="BNED01000005">
    <property type="protein sequence ID" value="GHI76052.1"/>
    <property type="molecule type" value="Genomic_DNA"/>
</dbReference>
<evidence type="ECO:0000313" key="3">
    <source>
        <dbReference type="Proteomes" id="UP000608522"/>
    </source>
</evidence>
<dbReference type="Proteomes" id="UP000608522">
    <property type="component" value="Unassembled WGS sequence"/>
</dbReference>
<evidence type="ECO:0000313" key="2">
    <source>
        <dbReference type="EMBL" id="GHI76052.1"/>
    </source>
</evidence>
<reference evidence="3" key="1">
    <citation type="submission" date="2023-07" db="EMBL/GenBank/DDBJ databases">
        <title>Whole genome shotgun sequence of Streptomyces spororaveus NBRC 15456.</title>
        <authorList>
            <person name="Komaki H."/>
            <person name="Tamura T."/>
        </authorList>
    </citation>
    <scope>NUCLEOTIDE SEQUENCE [LARGE SCALE GENOMIC DNA]</scope>
    <source>
        <strain evidence="3">NBRC 15456</strain>
    </source>
</reference>
<sequence length="168" mass="18791">MLDPELLERITARRAELDELEELLTKQLAEVRAERDELAVAERVLERMTGQLAEERASARPMAGQVGGRAVMLIPHREPGVEEDALPWDYQRIIAAVRQAAGPVMAREVGEAVGVDISVKAKLEPLRSKLVRLVDRGWLRKLPNGRFTARLCRVAEGNLTPRLSQNRA</sequence>
<protein>
    <submittedName>
        <fullName evidence="2">Uncharacterized protein</fullName>
    </submittedName>
</protein>
<accession>A0ABQ3T7A1</accession>
<evidence type="ECO:0000256" key="1">
    <source>
        <dbReference type="SAM" id="Coils"/>
    </source>
</evidence>
<gene>
    <name evidence="2" type="ORF">Sspor_16130</name>
</gene>
<dbReference type="RefSeq" id="WP_202198341.1">
    <property type="nucleotide sequence ID" value="NZ_BAAATO010000037.1"/>
</dbReference>
<keyword evidence="1" id="KW-0175">Coiled coil</keyword>